<proteinExistence type="predicted"/>
<dbReference type="Proteomes" id="UP000005583">
    <property type="component" value="Unassembled WGS sequence"/>
</dbReference>
<gene>
    <name evidence="2" type="ORF">HMPREF0548_1868</name>
</gene>
<organism evidence="2 3">
    <name type="scientific">Lactobacillus ultunensis DSM 16047</name>
    <dbReference type="NCBI Taxonomy" id="525365"/>
    <lineage>
        <taxon>Bacteria</taxon>
        <taxon>Bacillati</taxon>
        <taxon>Bacillota</taxon>
        <taxon>Bacilli</taxon>
        <taxon>Lactobacillales</taxon>
        <taxon>Lactobacillaceae</taxon>
        <taxon>Lactobacillus</taxon>
    </lineage>
</organism>
<evidence type="ECO:0000313" key="3">
    <source>
        <dbReference type="Proteomes" id="UP000005583"/>
    </source>
</evidence>
<name>C2EQC2_9LACO</name>
<dbReference type="HOGENOM" id="CLU_2585351_0_0_9"/>
<dbReference type="STRING" id="525365.HMPREF0548_1868"/>
<keyword evidence="3" id="KW-1185">Reference proteome</keyword>
<protein>
    <submittedName>
        <fullName evidence="2">Uncharacterized protein</fullName>
    </submittedName>
</protein>
<feature type="compositionally biased region" description="Basic and acidic residues" evidence="1">
    <location>
        <begin position="1"/>
        <end position="10"/>
    </location>
</feature>
<dbReference type="AlphaFoldDB" id="C2EQC2"/>
<evidence type="ECO:0000256" key="1">
    <source>
        <dbReference type="SAM" id="MobiDB-lite"/>
    </source>
</evidence>
<feature type="region of interest" description="Disordered" evidence="1">
    <location>
        <begin position="1"/>
        <end position="24"/>
    </location>
</feature>
<comment type="caution">
    <text evidence="2">The sequence shown here is derived from an EMBL/GenBank/DDBJ whole genome shotgun (WGS) entry which is preliminary data.</text>
</comment>
<accession>C2EQC2</accession>
<evidence type="ECO:0000313" key="2">
    <source>
        <dbReference type="EMBL" id="EEJ71276.1"/>
    </source>
</evidence>
<dbReference type="EMBL" id="ACGU01000099">
    <property type="protein sequence ID" value="EEJ71276.1"/>
    <property type="molecule type" value="Genomic_DNA"/>
</dbReference>
<sequence length="80" mass="9084">MTSKDAKISKSDPTSKNAKSLGITKPSTPCKTVWGQISLMLFTGESQNLKKDVNLRHEKIRRQKFNSLKVHFSSKKQNHL</sequence>
<reference evidence="2 3" key="1">
    <citation type="submission" date="2009-01" db="EMBL/GenBank/DDBJ databases">
        <authorList>
            <person name="Qin X."/>
            <person name="Bachman B."/>
            <person name="Battles P."/>
            <person name="Bell A."/>
            <person name="Bess C."/>
            <person name="Bickham C."/>
            <person name="Chaboub L."/>
            <person name="Chen D."/>
            <person name="Coyle M."/>
            <person name="Deiros D.R."/>
            <person name="Dinh H."/>
            <person name="Forbes L."/>
            <person name="Fowler G."/>
            <person name="Francisco L."/>
            <person name="Fu Q."/>
            <person name="Gubbala S."/>
            <person name="Hale W."/>
            <person name="Han Y."/>
            <person name="Hemphill L."/>
            <person name="Highlander S.K."/>
            <person name="Hirani K."/>
            <person name="Hogues M."/>
            <person name="Jackson L."/>
            <person name="Jakkamsetti A."/>
            <person name="Javaid M."/>
            <person name="Jiang H."/>
            <person name="Korchina V."/>
            <person name="Kovar C."/>
            <person name="Lara F."/>
            <person name="Lee S."/>
            <person name="Mata R."/>
            <person name="Mathew T."/>
            <person name="Moen C."/>
            <person name="Morales K."/>
            <person name="Munidasa M."/>
            <person name="Nazareth L."/>
            <person name="Ngo R."/>
            <person name="Nguyen L."/>
            <person name="Okwuonu G."/>
            <person name="Ongeri F."/>
            <person name="Patil S."/>
            <person name="Petrosino J."/>
            <person name="Pham C."/>
            <person name="Pham P."/>
            <person name="Pu L.-L."/>
            <person name="Puazo M."/>
            <person name="Raj R."/>
            <person name="Reid J."/>
            <person name="Rouhana J."/>
            <person name="Saada N."/>
            <person name="Shang Y."/>
            <person name="Simmons D."/>
            <person name="Thornton R."/>
            <person name="Warren J."/>
            <person name="Weissenberger G."/>
            <person name="Zhang J."/>
            <person name="Zhang L."/>
            <person name="Zhou C."/>
            <person name="Zhu D."/>
            <person name="Muzny D."/>
            <person name="Worley K."/>
            <person name="Gibbs R."/>
        </authorList>
    </citation>
    <scope>NUCLEOTIDE SEQUENCE [LARGE SCALE GENOMIC DNA]</scope>
    <source>
        <strain evidence="2 3">DSM 16047</strain>
    </source>
</reference>